<dbReference type="SUPFAM" id="SSF52172">
    <property type="entry name" value="CheY-like"/>
    <property type="match status" value="1"/>
</dbReference>
<evidence type="ECO:0000313" key="4">
    <source>
        <dbReference type="EMBL" id="ORJ54772.1"/>
    </source>
</evidence>
<gene>
    <name evidence="4" type="ORF">B5V00_15745</name>
</gene>
<dbReference type="Pfam" id="PF07238">
    <property type="entry name" value="PilZ"/>
    <property type="match status" value="1"/>
</dbReference>
<comment type="caution">
    <text evidence="4">The sequence shown here is derived from an EMBL/GenBank/DDBJ whole genome shotgun (WGS) entry which is preliminary data.</text>
</comment>
<dbReference type="InterPro" id="IPR050595">
    <property type="entry name" value="Bact_response_regulator"/>
</dbReference>
<dbReference type="SMART" id="SM00448">
    <property type="entry name" value="REC"/>
    <property type="match status" value="1"/>
</dbReference>
<dbReference type="Gene3D" id="3.40.50.2300">
    <property type="match status" value="1"/>
</dbReference>
<dbReference type="AlphaFoldDB" id="A0A1X0XPB1"/>
<dbReference type="PANTHER" id="PTHR44591:SF20">
    <property type="entry name" value="PROTEIN PILH"/>
    <property type="match status" value="1"/>
</dbReference>
<evidence type="ECO:0000259" key="3">
    <source>
        <dbReference type="PROSITE" id="PS50110"/>
    </source>
</evidence>
<dbReference type="Proteomes" id="UP000193136">
    <property type="component" value="Unassembled WGS sequence"/>
</dbReference>
<evidence type="ECO:0000313" key="5">
    <source>
        <dbReference type="Proteomes" id="UP000193136"/>
    </source>
</evidence>
<dbReference type="RefSeq" id="WP_085011763.1">
    <property type="nucleotide sequence ID" value="NZ_NAAD01000031.1"/>
</dbReference>
<accession>A0A1X0XPB1</accession>
<feature type="domain" description="Response regulatory" evidence="3">
    <location>
        <begin position="5"/>
        <end position="121"/>
    </location>
</feature>
<dbReference type="EMBL" id="NAAD01000031">
    <property type="protein sequence ID" value="ORJ54772.1"/>
    <property type="molecule type" value="Genomic_DNA"/>
</dbReference>
<dbReference type="PANTHER" id="PTHR44591">
    <property type="entry name" value="STRESS RESPONSE REGULATOR PROTEIN 1"/>
    <property type="match status" value="1"/>
</dbReference>
<dbReference type="STRING" id="1969733.B5V00_15745"/>
<dbReference type="InterPro" id="IPR001789">
    <property type="entry name" value="Sig_transdc_resp-reg_receiver"/>
</dbReference>
<organism evidence="4 5">
    <name type="scientific">Geothermobacter hydrogeniphilus</name>
    <dbReference type="NCBI Taxonomy" id="1969733"/>
    <lineage>
        <taxon>Bacteria</taxon>
        <taxon>Pseudomonadati</taxon>
        <taxon>Thermodesulfobacteriota</taxon>
        <taxon>Desulfuromonadia</taxon>
        <taxon>Desulfuromonadales</taxon>
        <taxon>Geothermobacteraceae</taxon>
        <taxon>Geothermobacter</taxon>
    </lineage>
</organism>
<dbReference type="InterPro" id="IPR011006">
    <property type="entry name" value="CheY-like_superfamily"/>
</dbReference>
<evidence type="ECO:0000256" key="1">
    <source>
        <dbReference type="ARBA" id="ARBA00022553"/>
    </source>
</evidence>
<keyword evidence="1 2" id="KW-0597">Phosphoprotein</keyword>
<name>A0A1X0XPB1_9BACT</name>
<proteinExistence type="predicted"/>
<evidence type="ECO:0000256" key="2">
    <source>
        <dbReference type="PROSITE-ProRule" id="PRU00169"/>
    </source>
</evidence>
<reference evidence="4 5" key="1">
    <citation type="submission" date="2017-03" db="EMBL/GenBank/DDBJ databases">
        <title>Genome sequence of Geothermobacter sp. EPR-M, Deep-Sea Iron Reducer.</title>
        <authorList>
            <person name="Tully B."/>
            <person name="Savalia P."/>
            <person name="Abuyen K."/>
            <person name="Baughan C."/>
            <person name="Romero E."/>
            <person name="Ronkowski C."/>
            <person name="Torres B."/>
            <person name="Tremblay J."/>
            <person name="Trujillo A."/>
            <person name="Tyler M."/>
            <person name="Perez-Rodriguez I."/>
            <person name="Amend J."/>
        </authorList>
    </citation>
    <scope>NUCLEOTIDE SEQUENCE [LARGE SCALE GENOMIC DNA]</scope>
    <source>
        <strain evidence="4 5">EPR-M</strain>
    </source>
</reference>
<dbReference type="CDD" id="cd17546">
    <property type="entry name" value="REC_hyHK_CKI1_RcsC-like"/>
    <property type="match status" value="1"/>
</dbReference>
<dbReference type="GO" id="GO:0035438">
    <property type="term" value="F:cyclic-di-GMP binding"/>
    <property type="evidence" value="ECO:0007669"/>
    <property type="project" value="InterPro"/>
</dbReference>
<dbReference type="PROSITE" id="PS50110">
    <property type="entry name" value="RESPONSE_REGULATORY"/>
    <property type="match status" value="1"/>
</dbReference>
<keyword evidence="5" id="KW-1185">Reference proteome</keyword>
<dbReference type="GO" id="GO:0000160">
    <property type="term" value="P:phosphorelay signal transduction system"/>
    <property type="evidence" value="ECO:0007669"/>
    <property type="project" value="InterPro"/>
</dbReference>
<dbReference type="InterPro" id="IPR009875">
    <property type="entry name" value="PilZ_domain"/>
</dbReference>
<dbReference type="Pfam" id="PF00072">
    <property type="entry name" value="Response_reg"/>
    <property type="match status" value="1"/>
</dbReference>
<feature type="modified residue" description="4-aspartylphosphate" evidence="2">
    <location>
        <position position="54"/>
    </location>
</feature>
<dbReference type="Gene3D" id="2.40.10.220">
    <property type="entry name" value="predicted glycosyltransferase like domains"/>
    <property type="match status" value="1"/>
</dbReference>
<protein>
    <recommendedName>
        <fullName evidence="3">Response regulatory domain-containing protein</fullName>
    </recommendedName>
</protein>
<sequence>MKRKKVLLVDDVRLFLEMAKSFLNRENLQLTVAANGREALKVMRAVRPDLVIMDLQMPEMDGAAACREIKTDPLLGNVPVVLAAGRGRADEEQRCRAAGCDALLHKPFRREDLLATARRFLAITDRATPRVETRLLVRYGPGETRRLHDYTLNLSVGGLFLETEQVLPVEAPLSLEFLVPGADQPVSCQGRVAWVNAAGSRIKPNLPAGLGVQFSDLSSGDQDQLREFIRRECGA</sequence>
<dbReference type="OrthoDB" id="5387333at2"/>
<dbReference type="SUPFAM" id="SSF141371">
    <property type="entry name" value="PilZ domain-like"/>
    <property type="match status" value="1"/>
</dbReference>